<feature type="compositionally biased region" description="Polar residues" evidence="1">
    <location>
        <begin position="1"/>
        <end position="20"/>
    </location>
</feature>
<gene>
    <name evidence="2" type="ORF">PSTT_10375</name>
</gene>
<protein>
    <submittedName>
        <fullName evidence="2">Uncharacterized protein</fullName>
    </submittedName>
</protein>
<organism evidence="2 3">
    <name type="scientific">Puccinia striiformis</name>
    <dbReference type="NCBI Taxonomy" id="27350"/>
    <lineage>
        <taxon>Eukaryota</taxon>
        <taxon>Fungi</taxon>
        <taxon>Dikarya</taxon>
        <taxon>Basidiomycota</taxon>
        <taxon>Pucciniomycotina</taxon>
        <taxon>Pucciniomycetes</taxon>
        <taxon>Pucciniales</taxon>
        <taxon>Pucciniaceae</taxon>
        <taxon>Puccinia</taxon>
    </lineage>
</organism>
<name>A0A2S4V4N9_9BASI</name>
<evidence type="ECO:0000313" key="2">
    <source>
        <dbReference type="EMBL" id="POW04467.1"/>
    </source>
</evidence>
<evidence type="ECO:0000256" key="1">
    <source>
        <dbReference type="SAM" id="MobiDB-lite"/>
    </source>
</evidence>
<dbReference type="Proteomes" id="UP000239156">
    <property type="component" value="Unassembled WGS sequence"/>
</dbReference>
<keyword evidence="3" id="KW-1185">Reference proteome</keyword>
<accession>A0A2S4V4N9</accession>
<feature type="region of interest" description="Disordered" evidence="1">
    <location>
        <begin position="45"/>
        <end position="67"/>
    </location>
</feature>
<sequence length="67" mass="7356">MESIPETISMSLPIPQSQPHLPQGCRGTVRNGKATPCLWKCAHRNHSGLPGRPNRDSNSCPCIHKLN</sequence>
<comment type="caution">
    <text evidence="2">The sequence shown here is derived from an EMBL/GenBank/DDBJ whole genome shotgun (WGS) entry which is preliminary data.</text>
</comment>
<dbReference type="AlphaFoldDB" id="A0A2S4V4N9"/>
<feature type="region of interest" description="Disordered" evidence="1">
    <location>
        <begin position="1"/>
        <end position="26"/>
    </location>
</feature>
<evidence type="ECO:0000313" key="3">
    <source>
        <dbReference type="Proteomes" id="UP000239156"/>
    </source>
</evidence>
<dbReference type="VEuPathDB" id="FungiDB:PSTT_10375"/>
<proteinExistence type="predicted"/>
<dbReference type="EMBL" id="PKSL01000111">
    <property type="protein sequence ID" value="POW04467.1"/>
    <property type="molecule type" value="Genomic_DNA"/>
</dbReference>
<reference evidence="2" key="1">
    <citation type="submission" date="2017-12" db="EMBL/GenBank/DDBJ databases">
        <title>Gene loss provides genomic basis for host adaptation in cereal stripe rust fungi.</title>
        <authorList>
            <person name="Xia C."/>
        </authorList>
    </citation>
    <scope>NUCLEOTIDE SEQUENCE [LARGE SCALE GENOMIC DNA]</scope>
    <source>
        <strain evidence="2">93-210</strain>
    </source>
</reference>